<dbReference type="Gene3D" id="2.40.50.140">
    <property type="entry name" value="Nucleic acid-binding proteins"/>
    <property type="match status" value="1"/>
</dbReference>
<evidence type="ECO:0000256" key="1">
    <source>
        <dbReference type="ARBA" id="ARBA00003452"/>
    </source>
</evidence>
<dbReference type="Pfam" id="PF02811">
    <property type="entry name" value="PHP"/>
    <property type="match status" value="1"/>
</dbReference>
<evidence type="ECO:0000256" key="7">
    <source>
        <dbReference type="ARBA" id="ARBA00022801"/>
    </source>
</evidence>
<dbReference type="GO" id="GO:0003677">
    <property type="term" value="F:DNA binding"/>
    <property type="evidence" value="ECO:0007669"/>
    <property type="project" value="UniProtKB-UniRule"/>
</dbReference>
<accession>H3NN25</accession>
<dbReference type="Proteomes" id="UP000004191">
    <property type="component" value="Unassembled WGS sequence"/>
</dbReference>
<evidence type="ECO:0000256" key="3">
    <source>
        <dbReference type="ARBA" id="ARBA00022679"/>
    </source>
</evidence>
<protein>
    <recommendedName>
        <fullName evidence="11">DNA polymerase III PolC-type</fullName>
        <shortName evidence="11">PolIII</shortName>
        <ecNumber evidence="11">2.7.7.7</ecNumber>
    </recommendedName>
</protein>
<dbReference type="FunFam" id="3.30.420.10:FF:000045">
    <property type="entry name" value="3'-5' exonuclease DinG"/>
    <property type="match status" value="1"/>
</dbReference>
<dbReference type="HOGENOM" id="CLU_003297_2_0_9"/>
<dbReference type="PANTHER" id="PTHR32294">
    <property type="entry name" value="DNA POLYMERASE III SUBUNIT ALPHA"/>
    <property type="match status" value="1"/>
</dbReference>
<dbReference type="NCBIfam" id="TIGR00573">
    <property type="entry name" value="dnaq"/>
    <property type="match status" value="1"/>
</dbReference>
<keyword evidence="9 11" id="KW-0239">DNA-directed DNA polymerase</keyword>
<dbReference type="Gene3D" id="1.10.150.870">
    <property type="match status" value="1"/>
</dbReference>
<comment type="similarity">
    <text evidence="11">Belongs to the DNA polymerase type-C family. PolC subfamily.</text>
</comment>
<dbReference type="Pfam" id="PF17657">
    <property type="entry name" value="DNA_pol3_finger"/>
    <property type="match status" value="1"/>
</dbReference>
<keyword evidence="7 11" id="KW-0378">Hydrolase</keyword>
<dbReference type="InterPro" id="IPR044923">
    <property type="entry name" value="PolC_middle_finger_sf"/>
</dbReference>
<keyword evidence="3 11" id="KW-0808">Transferase</keyword>
<dbReference type="SUPFAM" id="SSF53098">
    <property type="entry name" value="Ribonuclease H-like"/>
    <property type="match status" value="1"/>
</dbReference>
<dbReference type="InterPro" id="IPR011708">
    <property type="entry name" value="DNA_pol3_alpha_NTPase_dom"/>
</dbReference>
<dbReference type="PATRIC" id="fig|883114.3.peg.729"/>
<dbReference type="Gene3D" id="3.20.20.140">
    <property type="entry name" value="Metal-dependent hydrolases"/>
    <property type="match status" value="1"/>
</dbReference>
<dbReference type="InterPro" id="IPR006308">
    <property type="entry name" value="Pol_III_a_PolC-type_gram_pos"/>
</dbReference>
<dbReference type="NCBIfam" id="TIGR01405">
    <property type="entry name" value="polC_Gram_pos"/>
    <property type="match status" value="1"/>
</dbReference>
<dbReference type="Pfam" id="PF00929">
    <property type="entry name" value="RNase_T"/>
    <property type="match status" value="1"/>
</dbReference>
<evidence type="ECO:0000256" key="4">
    <source>
        <dbReference type="ARBA" id="ARBA00022695"/>
    </source>
</evidence>
<feature type="domain" description="Polymerase/histidinol phosphatase N-terminal" evidence="14">
    <location>
        <begin position="298"/>
        <end position="365"/>
    </location>
</feature>
<dbReference type="InterPro" id="IPR003141">
    <property type="entry name" value="Pol/His_phosphatase_N"/>
</dbReference>
<keyword evidence="2 11" id="KW-0963">Cytoplasm</keyword>
<dbReference type="Gene3D" id="3.30.420.10">
    <property type="entry name" value="Ribonuclease H-like superfamily/Ribonuclease H"/>
    <property type="match status" value="1"/>
</dbReference>
<keyword evidence="16" id="KW-1185">Reference proteome</keyword>
<reference evidence="15 16" key="1">
    <citation type="submission" date="2012-01" db="EMBL/GenBank/DDBJ databases">
        <title>The Genome Sequence of Helcococcus kunzii ATCC 51366.</title>
        <authorList>
            <consortium name="The Broad Institute Genome Sequencing Platform"/>
            <person name="Earl A."/>
            <person name="Ward D."/>
            <person name="Feldgarden M."/>
            <person name="Gevers D."/>
            <person name="Huys G."/>
            <person name="Young S.K."/>
            <person name="Zeng Q."/>
            <person name="Gargeya S."/>
            <person name="Fitzgerald M."/>
            <person name="Haas B."/>
            <person name="Abouelleil A."/>
            <person name="Alvarado L."/>
            <person name="Arachchi H.M."/>
            <person name="Berlin A."/>
            <person name="Chapman S.B."/>
            <person name="Gearin G."/>
            <person name="Goldberg J."/>
            <person name="Griggs A."/>
            <person name="Gujja S."/>
            <person name="Hansen M."/>
            <person name="Heiman D."/>
            <person name="Howarth C."/>
            <person name="Larimer J."/>
            <person name="Lui A."/>
            <person name="MacDonald P.J.P."/>
            <person name="McCowen C."/>
            <person name="Montmayeur A."/>
            <person name="Murphy C."/>
            <person name="Neiman D."/>
            <person name="Pearson M."/>
            <person name="Priest M."/>
            <person name="Roberts A."/>
            <person name="Saif S."/>
            <person name="Shea T."/>
            <person name="Sisk P."/>
            <person name="Stolte C."/>
            <person name="Sykes S."/>
            <person name="Wortman J."/>
            <person name="Nusbaum C."/>
            <person name="Birren B."/>
        </authorList>
    </citation>
    <scope>NUCLEOTIDE SEQUENCE [LARGE SCALE GENOMIC DNA]</scope>
    <source>
        <strain evidence="15 16">ATCC 51366</strain>
    </source>
</reference>
<comment type="function">
    <text evidence="1 11">Required for replicative DNA synthesis. This DNA polymerase also exhibits 3' to 5' exonuclease activity.</text>
</comment>
<proteinExistence type="inferred from homology"/>
<dbReference type="InterPro" id="IPR004805">
    <property type="entry name" value="DnaE2/DnaE/PolC"/>
</dbReference>
<evidence type="ECO:0000256" key="6">
    <source>
        <dbReference type="ARBA" id="ARBA00022722"/>
    </source>
</evidence>
<evidence type="ECO:0000256" key="8">
    <source>
        <dbReference type="ARBA" id="ARBA00022839"/>
    </source>
</evidence>
<dbReference type="CDD" id="cd07435">
    <property type="entry name" value="PHP_PolIIIA_POLC"/>
    <property type="match status" value="1"/>
</dbReference>
<evidence type="ECO:0000259" key="14">
    <source>
        <dbReference type="SMART" id="SM00481"/>
    </source>
</evidence>
<dbReference type="OrthoDB" id="9804290at2"/>
<dbReference type="InterPro" id="IPR036397">
    <property type="entry name" value="RNaseH_sf"/>
</dbReference>
<evidence type="ECO:0000256" key="2">
    <source>
        <dbReference type="ARBA" id="ARBA00022490"/>
    </source>
</evidence>
<dbReference type="SUPFAM" id="SSF89550">
    <property type="entry name" value="PHP domain-like"/>
    <property type="match status" value="1"/>
</dbReference>
<dbReference type="InterPro" id="IPR012337">
    <property type="entry name" value="RNaseH-like_sf"/>
</dbReference>
<dbReference type="RefSeq" id="WP_005398079.1">
    <property type="nucleotide sequence ID" value="NZ_JH601088.1"/>
</dbReference>
<dbReference type="CDD" id="cd06127">
    <property type="entry name" value="DEDDh"/>
    <property type="match status" value="1"/>
</dbReference>
<dbReference type="GeneID" id="96998739"/>
<evidence type="ECO:0000259" key="13">
    <source>
        <dbReference type="SMART" id="SM00479"/>
    </source>
</evidence>
<dbReference type="eggNOG" id="COG2176">
    <property type="taxonomic scope" value="Bacteria"/>
</dbReference>
<evidence type="ECO:0000256" key="12">
    <source>
        <dbReference type="SAM" id="Coils"/>
    </source>
</evidence>
<keyword evidence="12" id="KW-0175">Coiled coil</keyword>
<dbReference type="GO" id="GO:0008408">
    <property type="term" value="F:3'-5' exonuclease activity"/>
    <property type="evidence" value="ECO:0007669"/>
    <property type="project" value="UniProtKB-UniRule"/>
</dbReference>
<comment type="subcellular location">
    <subcellularLocation>
        <location evidence="11">Cytoplasm</location>
    </subcellularLocation>
</comment>
<keyword evidence="4 11" id="KW-0548">Nucleotidyltransferase</keyword>
<dbReference type="InterPro" id="IPR016195">
    <property type="entry name" value="Pol/histidinol_Pase-like"/>
</dbReference>
<gene>
    <name evidence="11" type="primary">polC</name>
    <name evidence="15" type="ORF">HMPREF9709_00736</name>
</gene>
<dbReference type="Gene3D" id="3.30.1900.20">
    <property type="match status" value="2"/>
</dbReference>
<dbReference type="InterPro" id="IPR013520">
    <property type="entry name" value="Ribonucl_H"/>
</dbReference>
<dbReference type="InterPro" id="IPR040982">
    <property type="entry name" value="DNA_pol3_finger"/>
</dbReference>
<feature type="coiled-coil region" evidence="12">
    <location>
        <begin position="139"/>
        <end position="173"/>
    </location>
</feature>
<name>H3NN25_9FIRM</name>
<evidence type="ECO:0000256" key="5">
    <source>
        <dbReference type="ARBA" id="ARBA00022705"/>
    </source>
</evidence>
<dbReference type="InterPro" id="IPR004013">
    <property type="entry name" value="PHP_dom"/>
</dbReference>
<keyword evidence="6 11" id="KW-0540">Nuclease</keyword>
<evidence type="ECO:0000313" key="16">
    <source>
        <dbReference type="Proteomes" id="UP000004191"/>
    </source>
</evidence>
<sequence>MEFNNIIDEFNNKNKTKLMLDEVSFFKIENELEIIFLSKNIIDKEDVYFFFKEKLQDFGINISIDVITLEDVFKYLNTVFPNLIYEIIEDKVNIKVVNKKEKDFYLSKDIFQRFRNKIDQFDMDIDFILNDGFDEEEILNLEKQKKEQVLQEIKMAQSAQEKIEQKRAQQSEKDDSSLFRYGFYKAAPAEFTEIEDLIDDVNKVKIKGIVYELEYVKVKSGQFVKFDVDNGRFAVSCKLYVRDDKIEDFNSRFKNGMNVIISGIYKYDEWEKESVLNVSSIEETFITKKLDLRDDKRIEFNIHTKYSNLESVVDVSDLFTRLKDWGHTSVGVSDLFNVQAYPEIYKATKSSGIKLNLGIQTNFIESDVSIMKNYYNLPIKGKDYVVFDIETTGLSNFRDKIIEFGAVKVRDNEIVDVFEEFVNPEEPLSTFTTELTGITDDMVVNADTIDKVMPRFLEFSKDCILVAHNAEFDVGFVIEKSNMLNLEIKPIYIDTVYLSRVLNPDFTNHKLNTLTKHYNVNLLNHHRASDDARATGHVFIKMLKQLSEKGIEIDENINKITDEFIPNQHKEYQGTIFVQNKIGLKNLYTIVSKSNLDYYNREPGIPMNVLESLHEGLLIGTGNYKSKLFNLIALEYDDEVLLNEAKSFDYISLIPLDFHKHLINRGYIRDEEHLKNINLKLIEIADKLDKLALAMGDVYYIDKKDYPFRNILKNYPRKRSQENSGAFYLKTTQEMLDEFSYLDLDLQKQVVIENTHKLDEMIENISPIADGTFPPRIKNAEQILKDDSYAVARSIYGDELPEIVSSRLEKELNSIISNGYAALYMIAKMLVKKSNDDGYLVGSRGSVGSSFAATMAEITEVNPLPPHYVCTECKHSEFVSDPRYTCGVDLPDKKCPKCNIDMRKDGFDIPFEVFLGFNGDKEPDIDLNFASVYQSRIHKYTETLFGKDKVFRAGTLGTIAEKTAYGMARKYKTFYPEDEMIKTDKANINRVKRYITGVKRTTGQHAGGLIIVPEDKDIEDFTPVQYPADRKDSGIITTHFDYHAIDTNLLKLDLLGHNAPTIIRLLSDMSGINAVEVDLADKDTMSIFNSTEKLNIAHDYSNITDGSLGIPEFGTKFVRGMLADTKPTTFEELIRISGLSHGTDVWLGNAQELIRSGTCELRSAICTRDDIMNYLIEKGVDSKLSFDIMEAVRKGRGVKEEQIVEMKKCNVPDWYIDSCQKIQYMFPKAHAVAYVMMSYRIAYFKVHHPAYFYAVYFTNAISDFKYIHISKGLNYLTTFINSLKSSEGFEIDNEFYCYELAEEMFARDLKFEAVDLYKSHPTNFTVIDEKTILPPLMAVENVSEAMALRIDEARQDYKFISKEDFMKKTKINKTALESLELSGILDGLQDTNQIDFFSM</sequence>
<evidence type="ECO:0000256" key="10">
    <source>
        <dbReference type="ARBA" id="ARBA00049244"/>
    </source>
</evidence>
<dbReference type="STRING" id="883114.HMPREF9709_00736"/>
<dbReference type="GO" id="GO:0006261">
    <property type="term" value="P:DNA-templated DNA replication"/>
    <property type="evidence" value="ECO:0007669"/>
    <property type="project" value="UniProtKB-UniRule"/>
</dbReference>
<dbReference type="GO" id="GO:0003887">
    <property type="term" value="F:DNA-directed DNA polymerase activity"/>
    <property type="evidence" value="ECO:0007669"/>
    <property type="project" value="UniProtKB-UniRule"/>
</dbReference>
<comment type="caution">
    <text evidence="15">The sequence shown here is derived from an EMBL/GenBank/DDBJ whole genome shotgun (WGS) entry which is preliminary data.</text>
</comment>
<dbReference type="GO" id="GO:0005737">
    <property type="term" value="C:cytoplasm"/>
    <property type="evidence" value="ECO:0007669"/>
    <property type="project" value="UniProtKB-SubCell"/>
</dbReference>
<organism evidence="15 16">
    <name type="scientific">Helcococcus kunzii ATCC 51366</name>
    <dbReference type="NCBI Taxonomy" id="883114"/>
    <lineage>
        <taxon>Bacteria</taxon>
        <taxon>Bacillati</taxon>
        <taxon>Bacillota</taxon>
        <taxon>Tissierellia</taxon>
        <taxon>Tissierellales</taxon>
        <taxon>Peptoniphilaceae</taxon>
        <taxon>Helcococcus</taxon>
    </lineage>
</organism>
<dbReference type="InterPro" id="IPR029460">
    <property type="entry name" value="DNAPol_HHH"/>
</dbReference>
<dbReference type="InterPro" id="IPR012340">
    <property type="entry name" value="NA-bd_OB-fold"/>
</dbReference>
<evidence type="ECO:0000313" key="15">
    <source>
        <dbReference type="EMBL" id="EHR34429.1"/>
    </source>
</evidence>
<dbReference type="SMART" id="SM00479">
    <property type="entry name" value="EXOIII"/>
    <property type="match status" value="1"/>
</dbReference>
<dbReference type="EC" id="2.7.7.7" evidence="11"/>
<dbReference type="Pfam" id="PF07733">
    <property type="entry name" value="DNA_pol3_alpha"/>
    <property type="match status" value="1"/>
</dbReference>
<keyword evidence="5 11" id="KW-0235">DNA replication</keyword>
<dbReference type="Gene3D" id="6.10.140.1510">
    <property type="match status" value="1"/>
</dbReference>
<dbReference type="InterPro" id="IPR006054">
    <property type="entry name" value="DnaQ"/>
</dbReference>
<dbReference type="NCBIfam" id="NF001688">
    <property type="entry name" value="PRK00448.1"/>
    <property type="match status" value="1"/>
</dbReference>
<comment type="catalytic activity">
    <reaction evidence="10 11">
        <text>DNA(n) + a 2'-deoxyribonucleoside 5'-triphosphate = DNA(n+1) + diphosphate</text>
        <dbReference type="Rhea" id="RHEA:22508"/>
        <dbReference type="Rhea" id="RHEA-COMP:17339"/>
        <dbReference type="Rhea" id="RHEA-COMP:17340"/>
        <dbReference type="ChEBI" id="CHEBI:33019"/>
        <dbReference type="ChEBI" id="CHEBI:61560"/>
        <dbReference type="ChEBI" id="CHEBI:173112"/>
        <dbReference type="EC" id="2.7.7.7"/>
    </reaction>
</comment>
<dbReference type="HAMAP" id="MF_00356">
    <property type="entry name" value="DNApol_PolC"/>
    <property type="match status" value="1"/>
</dbReference>
<dbReference type="EMBL" id="AGEI01000020">
    <property type="protein sequence ID" value="EHR34429.1"/>
    <property type="molecule type" value="Genomic_DNA"/>
</dbReference>
<dbReference type="Gene3D" id="1.10.150.700">
    <property type="entry name" value="PolC, middle finger domain"/>
    <property type="match status" value="1"/>
</dbReference>
<keyword evidence="8 11" id="KW-0269">Exonuclease</keyword>
<dbReference type="PANTHER" id="PTHR32294:SF5">
    <property type="entry name" value="DNA POLYMERASE III POLC-TYPE"/>
    <property type="match status" value="1"/>
</dbReference>
<feature type="domain" description="Exonuclease" evidence="13">
    <location>
        <begin position="383"/>
        <end position="548"/>
    </location>
</feature>
<dbReference type="Pfam" id="PF14579">
    <property type="entry name" value="HHH_6"/>
    <property type="match status" value="1"/>
</dbReference>
<dbReference type="SMART" id="SM00481">
    <property type="entry name" value="POLIIIAc"/>
    <property type="match status" value="1"/>
</dbReference>
<evidence type="ECO:0000256" key="11">
    <source>
        <dbReference type="HAMAP-Rule" id="MF_00356"/>
    </source>
</evidence>
<evidence type="ECO:0000256" key="9">
    <source>
        <dbReference type="ARBA" id="ARBA00022932"/>
    </source>
</evidence>